<name>A0A4C1XW96_EUMVA</name>
<dbReference type="Proteomes" id="UP000299102">
    <property type="component" value="Unassembled WGS sequence"/>
</dbReference>
<accession>A0A4C1XW96</accession>
<proteinExistence type="predicted"/>
<comment type="caution">
    <text evidence="1">The sequence shown here is derived from an EMBL/GenBank/DDBJ whole genome shotgun (WGS) entry which is preliminary data.</text>
</comment>
<sequence>MRAGGRPRAPSPDVDTIAYTYVRRARGARAAAARRSPPSAAYKRSLSDIPTINALIFLKAVLKDFSILKLSHERR</sequence>
<protein>
    <submittedName>
        <fullName evidence="1">Uncharacterized protein</fullName>
    </submittedName>
</protein>
<organism evidence="1 2">
    <name type="scientific">Eumeta variegata</name>
    <name type="common">Bagworm moth</name>
    <name type="synonym">Eumeta japonica</name>
    <dbReference type="NCBI Taxonomy" id="151549"/>
    <lineage>
        <taxon>Eukaryota</taxon>
        <taxon>Metazoa</taxon>
        <taxon>Ecdysozoa</taxon>
        <taxon>Arthropoda</taxon>
        <taxon>Hexapoda</taxon>
        <taxon>Insecta</taxon>
        <taxon>Pterygota</taxon>
        <taxon>Neoptera</taxon>
        <taxon>Endopterygota</taxon>
        <taxon>Lepidoptera</taxon>
        <taxon>Glossata</taxon>
        <taxon>Ditrysia</taxon>
        <taxon>Tineoidea</taxon>
        <taxon>Psychidae</taxon>
        <taxon>Oiketicinae</taxon>
        <taxon>Eumeta</taxon>
    </lineage>
</organism>
<evidence type="ECO:0000313" key="1">
    <source>
        <dbReference type="EMBL" id="GBP66924.1"/>
    </source>
</evidence>
<dbReference type="AlphaFoldDB" id="A0A4C1XW96"/>
<gene>
    <name evidence="1" type="ORF">EVAR_60981_1</name>
</gene>
<dbReference type="EMBL" id="BGZK01000971">
    <property type="protein sequence ID" value="GBP66924.1"/>
    <property type="molecule type" value="Genomic_DNA"/>
</dbReference>
<keyword evidence="2" id="KW-1185">Reference proteome</keyword>
<reference evidence="1 2" key="1">
    <citation type="journal article" date="2019" name="Commun. Biol.">
        <title>The bagworm genome reveals a unique fibroin gene that provides high tensile strength.</title>
        <authorList>
            <person name="Kono N."/>
            <person name="Nakamura H."/>
            <person name="Ohtoshi R."/>
            <person name="Tomita M."/>
            <person name="Numata K."/>
            <person name="Arakawa K."/>
        </authorList>
    </citation>
    <scope>NUCLEOTIDE SEQUENCE [LARGE SCALE GENOMIC DNA]</scope>
</reference>
<evidence type="ECO:0000313" key="2">
    <source>
        <dbReference type="Proteomes" id="UP000299102"/>
    </source>
</evidence>